<dbReference type="InParanoid" id="A0A2P6MN48"/>
<dbReference type="CDD" id="cd00051">
    <property type="entry name" value="EFh"/>
    <property type="match status" value="1"/>
</dbReference>
<dbReference type="GO" id="GO:0043226">
    <property type="term" value="C:organelle"/>
    <property type="evidence" value="ECO:0007669"/>
    <property type="project" value="UniProtKB-ARBA"/>
</dbReference>
<evidence type="ECO:0000256" key="2">
    <source>
        <dbReference type="ARBA" id="ARBA00022737"/>
    </source>
</evidence>
<evidence type="ECO:0000313" key="6">
    <source>
        <dbReference type="Proteomes" id="UP000241769"/>
    </source>
</evidence>
<dbReference type="SMART" id="SM00054">
    <property type="entry name" value="EFh"/>
    <property type="match status" value="4"/>
</dbReference>
<dbReference type="STRING" id="1890364.A0A2P6MN48"/>
<dbReference type="PROSITE" id="PS00018">
    <property type="entry name" value="EF_HAND_1"/>
    <property type="match status" value="4"/>
</dbReference>
<gene>
    <name evidence="5" type="ORF">PROFUN_03443</name>
</gene>
<keyword evidence="5" id="KW-0418">Kinase</keyword>
<evidence type="ECO:0000256" key="1">
    <source>
        <dbReference type="ARBA" id="ARBA00022723"/>
    </source>
</evidence>
<evidence type="ECO:0000313" key="5">
    <source>
        <dbReference type="EMBL" id="PRP73129.1"/>
    </source>
</evidence>
<dbReference type="InterPro" id="IPR011992">
    <property type="entry name" value="EF-hand-dom_pair"/>
</dbReference>
<protein>
    <submittedName>
        <fullName evidence="5">Calcium-dependent protein kinase 21</fullName>
    </submittedName>
</protein>
<dbReference type="InterPro" id="IPR018247">
    <property type="entry name" value="EF_Hand_1_Ca_BS"/>
</dbReference>
<keyword evidence="3" id="KW-0106">Calcium</keyword>
<proteinExistence type="predicted"/>
<keyword evidence="2" id="KW-0677">Repeat</keyword>
<dbReference type="PROSITE" id="PS50222">
    <property type="entry name" value="EF_HAND_2"/>
    <property type="match status" value="4"/>
</dbReference>
<keyword evidence="5" id="KW-0808">Transferase</keyword>
<dbReference type="GO" id="GO:0005509">
    <property type="term" value="F:calcium ion binding"/>
    <property type="evidence" value="ECO:0007669"/>
    <property type="project" value="InterPro"/>
</dbReference>
<evidence type="ECO:0000256" key="3">
    <source>
        <dbReference type="ARBA" id="ARBA00022837"/>
    </source>
</evidence>
<keyword evidence="6" id="KW-1185">Reference proteome</keyword>
<feature type="domain" description="EF-hand" evidence="4">
    <location>
        <begin position="62"/>
        <end position="97"/>
    </location>
</feature>
<comment type="caution">
    <text evidence="5">The sequence shown here is derived from an EMBL/GenBank/DDBJ whole genome shotgun (WGS) entry which is preliminary data.</text>
</comment>
<sequence length="183" mass="21279">MSDSHTLKPSARPNIIIPIKGAATNTPVPLSKLIFEKADKDKSGALNYQEFHDMCYEMGYYLSETELKTAIKLIDSDSNGTVEYKEFLEWWRTENRFGKMKLTDEQLQLLNLASNYFRHFDTDKSGSLDKKEFIGLHKDLVRLKYTNKPVDKVMEEIDLSRDGKIQFNEYIDWLVRIGSLPFL</sequence>
<dbReference type="Pfam" id="PF13499">
    <property type="entry name" value="EF-hand_7"/>
    <property type="match status" value="2"/>
</dbReference>
<dbReference type="Gene3D" id="1.10.238.10">
    <property type="entry name" value="EF-hand"/>
    <property type="match status" value="2"/>
</dbReference>
<reference evidence="5 6" key="1">
    <citation type="journal article" date="2018" name="Genome Biol. Evol.">
        <title>Multiple Roots of Fruiting Body Formation in Amoebozoa.</title>
        <authorList>
            <person name="Hillmann F."/>
            <person name="Forbes G."/>
            <person name="Novohradska S."/>
            <person name="Ferling I."/>
            <person name="Riege K."/>
            <person name="Groth M."/>
            <person name="Westermann M."/>
            <person name="Marz M."/>
            <person name="Spaller T."/>
            <person name="Winckler T."/>
            <person name="Schaap P."/>
            <person name="Glockner G."/>
        </authorList>
    </citation>
    <scope>NUCLEOTIDE SEQUENCE [LARGE SCALE GENOMIC DNA]</scope>
    <source>
        <strain evidence="5 6">Jena</strain>
    </source>
</reference>
<evidence type="ECO:0000259" key="4">
    <source>
        <dbReference type="PROSITE" id="PS50222"/>
    </source>
</evidence>
<dbReference type="FunFam" id="1.10.238.10:FF:000178">
    <property type="entry name" value="Calmodulin-2 A"/>
    <property type="match status" value="1"/>
</dbReference>
<name>A0A2P6MN48_9EUKA</name>
<organism evidence="5 6">
    <name type="scientific">Planoprotostelium fungivorum</name>
    <dbReference type="NCBI Taxonomy" id="1890364"/>
    <lineage>
        <taxon>Eukaryota</taxon>
        <taxon>Amoebozoa</taxon>
        <taxon>Evosea</taxon>
        <taxon>Variosea</taxon>
        <taxon>Cavosteliida</taxon>
        <taxon>Cavosteliaceae</taxon>
        <taxon>Planoprotostelium</taxon>
    </lineage>
</organism>
<feature type="domain" description="EF-hand" evidence="4">
    <location>
        <begin position="26"/>
        <end position="61"/>
    </location>
</feature>
<dbReference type="PANTHER" id="PTHR45942">
    <property type="entry name" value="PROTEIN PHOSPATASE 3 REGULATORY SUBUNIT B ALPHA ISOFORM TYPE 1"/>
    <property type="match status" value="1"/>
</dbReference>
<dbReference type="AlphaFoldDB" id="A0A2P6MN48"/>
<dbReference type="Proteomes" id="UP000241769">
    <property type="component" value="Unassembled WGS sequence"/>
</dbReference>
<accession>A0A2P6MN48</accession>
<dbReference type="SUPFAM" id="SSF47473">
    <property type="entry name" value="EF-hand"/>
    <property type="match status" value="1"/>
</dbReference>
<dbReference type="GO" id="GO:0016301">
    <property type="term" value="F:kinase activity"/>
    <property type="evidence" value="ECO:0007669"/>
    <property type="project" value="UniProtKB-KW"/>
</dbReference>
<feature type="domain" description="EF-hand" evidence="4">
    <location>
        <begin position="145"/>
        <end position="180"/>
    </location>
</feature>
<dbReference type="InterPro" id="IPR002048">
    <property type="entry name" value="EF_hand_dom"/>
</dbReference>
<dbReference type="OrthoDB" id="17324at2759"/>
<feature type="domain" description="EF-hand" evidence="4">
    <location>
        <begin position="108"/>
        <end position="143"/>
    </location>
</feature>
<dbReference type="EMBL" id="MDYQ01000661">
    <property type="protein sequence ID" value="PRP73129.1"/>
    <property type="molecule type" value="Genomic_DNA"/>
</dbReference>
<keyword evidence="1" id="KW-0479">Metal-binding</keyword>